<proteinExistence type="predicted"/>
<sequence>MARRAVPHGAATLAATVAVAVAAAVAAATGAAAAAAAGGGDGRPAAASPCVGDIKAVSFRLAPPARTPAGVYAAGVVPDDAGLPPFLRGAALNLTAPRRHWYSSGGGGSGDTGGGGGGGGGGDGVTVRTAGRHQRHWWSGRRHRHRPSFKVRVAAPFVAGAGVGRGRAHLVAAPGEQTLLALRFGWADPAAQGGAGSYVPSCGRLGFAGTAVGSAATGWDVSGTAFHAFRRPAGLRLVRSSQPVAAGVAALEEAIASGGDGVRQIGRVDHDVAAAKVDLRLAPSVVVAFGGVPPVAATFLAVAAAGVSVPPEVAVADSPLGVPYVLYNAAAALKVRFGLPASVDAALTALEAIQARLASAAAGVTVAPTGADYDSAALAAAGTGLSTKTSNTTTADAAWTRLNAALDAAPVTVAYLAQHDLSVTAAGGDPAGKFNRVAVFGNPKLGTPVMQSAFTAGIDLPVKLGVYTEEGGEGAEVSVAYVQPEWVASRHGTGVDVRALTAALDNFSGATIAPADK</sequence>
<gene>
    <name evidence="1" type="ORF">I4F81_001864</name>
</gene>
<protein>
    <submittedName>
        <fullName evidence="1">Uncharacterized protein</fullName>
    </submittedName>
</protein>
<accession>A0ACC3BN78</accession>
<evidence type="ECO:0000313" key="1">
    <source>
        <dbReference type="EMBL" id="KAK1859267.1"/>
    </source>
</evidence>
<reference evidence="1" key="1">
    <citation type="submission" date="2019-11" db="EMBL/GenBank/DDBJ databases">
        <title>Nori genome reveals adaptations in red seaweeds to the harsh intertidal environment.</title>
        <authorList>
            <person name="Wang D."/>
            <person name="Mao Y."/>
        </authorList>
    </citation>
    <scope>NUCLEOTIDE SEQUENCE</scope>
    <source>
        <tissue evidence="1">Gametophyte</tissue>
    </source>
</reference>
<dbReference type="EMBL" id="CM020618">
    <property type="protein sequence ID" value="KAK1859267.1"/>
    <property type="molecule type" value="Genomic_DNA"/>
</dbReference>
<dbReference type="Proteomes" id="UP000798662">
    <property type="component" value="Chromosome 1"/>
</dbReference>
<keyword evidence="2" id="KW-1185">Reference proteome</keyword>
<comment type="caution">
    <text evidence="1">The sequence shown here is derived from an EMBL/GenBank/DDBJ whole genome shotgun (WGS) entry which is preliminary data.</text>
</comment>
<evidence type="ECO:0000313" key="2">
    <source>
        <dbReference type="Proteomes" id="UP000798662"/>
    </source>
</evidence>
<organism evidence="1 2">
    <name type="scientific">Pyropia yezoensis</name>
    <name type="common">Susabi-nori</name>
    <name type="synonym">Porphyra yezoensis</name>
    <dbReference type="NCBI Taxonomy" id="2788"/>
    <lineage>
        <taxon>Eukaryota</taxon>
        <taxon>Rhodophyta</taxon>
        <taxon>Bangiophyceae</taxon>
        <taxon>Bangiales</taxon>
        <taxon>Bangiaceae</taxon>
        <taxon>Pyropia</taxon>
    </lineage>
</organism>
<name>A0ACC3BN78_PYRYE</name>